<comment type="caution">
    <text evidence="2">The sequence shown here is derived from an EMBL/GenBank/DDBJ whole genome shotgun (WGS) entry which is preliminary data.</text>
</comment>
<dbReference type="SUPFAM" id="SSF141868">
    <property type="entry name" value="EAL domain-like"/>
    <property type="match status" value="1"/>
</dbReference>
<dbReference type="InterPro" id="IPR035919">
    <property type="entry name" value="EAL_sf"/>
</dbReference>
<dbReference type="GO" id="GO:0071111">
    <property type="term" value="F:cyclic-guanylate-specific phosphodiesterase activity"/>
    <property type="evidence" value="ECO:0007669"/>
    <property type="project" value="InterPro"/>
</dbReference>
<dbReference type="InterPro" id="IPR001633">
    <property type="entry name" value="EAL_dom"/>
</dbReference>
<dbReference type="Gene3D" id="3.20.20.450">
    <property type="entry name" value="EAL domain"/>
    <property type="match status" value="1"/>
</dbReference>
<evidence type="ECO:0000259" key="1">
    <source>
        <dbReference type="PROSITE" id="PS50883"/>
    </source>
</evidence>
<dbReference type="PANTHER" id="PTHR33121:SF70">
    <property type="entry name" value="SIGNALING PROTEIN YKOW"/>
    <property type="match status" value="1"/>
</dbReference>
<dbReference type="PANTHER" id="PTHR33121">
    <property type="entry name" value="CYCLIC DI-GMP PHOSPHODIESTERASE PDEF"/>
    <property type="match status" value="1"/>
</dbReference>
<evidence type="ECO:0000313" key="3">
    <source>
        <dbReference type="Proteomes" id="UP000244817"/>
    </source>
</evidence>
<dbReference type="Pfam" id="PF00563">
    <property type="entry name" value="EAL"/>
    <property type="match status" value="1"/>
</dbReference>
<sequence length="408" mass="44164">MSDVNHIAAGIVPRMAGADGDLIANALSFARAHLGMEVAYLARVAGDQLIFEVVIAPGLEDVVDVGRSLPFADTISRQVWLGHLPPMIADIEDYPQMKGLPVLQSIAVRAQVSIPITRPDGSLYGMFCCFDRAPCPTLNSRDLEVLRAFASLSSDQINRRLGVEAAVRAKRLAIEKVLDHQAFDIALQPIKSLRDQSTTGFEALCRFSPTPYRPPNIWFDDAAEAGLQVSLELRVIEAALTLLPRLPDASYLAVNTSPATLASGKIAPLLAGYDGARVVIEITEHAEIGDIDAMLLSIDRLRELGVRIAIDDAGAGYSGLQQIIRLHPDIIKLDMSLTHDVDKDLARRSLASAMVRFAQDTNARVVAEGIETEAELRTLRTIGIEMGQGYHLARPGLAQDVLALPKTA</sequence>
<dbReference type="RefSeq" id="WP_108642170.1">
    <property type="nucleotide sequence ID" value="NZ_QCYG01000012.1"/>
</dbReference>
<protein>
    <submittedName>
        <fullName evidence="2">Diguanylate phosphodiesterase</fullName>
    </submittedName>
</protein>
<dbReference type="Gene3D" id="3.30.450.40">
    <property type="match status" value="1"/>
</dbReference>
<dbReference type="InterPro" id="IPR029016">
    <property type="entry name" value="GAF-like_dom_sf"/>
</dbReference>
<evidence type="ECO:0000313" key="2">
    <source>
        <dbReference type="EMBL" id="PVA05321.1"/>
    </source>
</evidence>
<accession>A0A2T7FT19</accession>
<name>A0A2T7FT19_9RHOB</name>
<dbReference type="SUPFAM" id="SSF55781">
    <property type="entry name" value="GAF domain-like"/>
    <property type="match status" value="1"/>
</dbReference>
<feature type="domain" description="EAL" evidence="1">
    <location>
        <begin position="167"/>
        <end position="408"/>
    </location>
</feature>
<proteinExistence type="predicted"/>
<dbReference type="InterPro" id="IPR050706">
    <property type="entry name" value="Cyclic-di-GMP_PDE-like"/>
</dbReference>
<dbReference type="CDD" id="cd01948">
    <property type="entry name" value="EAL"/>
    <property type="match status" value="1"/>
</dbReference>
<dbReference type="PROSITE" id="PS50883">
    <property type="entry name" value="EAL"/>
    <property type="match status" value="1"/>
</dbReference>
<dbReference type="Proteomes" id="UP000244817">
    <property type="component" value="Unassembled WGS sequence"/>
</dbReference>
<dbReference type="OrthoDB" id="9814202at2"/>
<gene>
    <name evidence="2" type="ORF">DC363_16025</name>
</gene>
<dbReference type="AlphaFoldDB" id="A0A2T7FT19"/>
<organism evidence="2 3">
    <name type="scientific">Thalassorhabdomicrobium marinisediminis</name>
    <dbReference type="NCBI Taxonomy" id="2170577"/>
    <lineage>
        <taxon>Bacteria</taxon>
        <taxon>Pseudomonadati</taxon>
        <taxon>Pseudomonadota</taxon>
        <taxon>Alphaproteobacteria</taxon>
        <taxon>Rhodobacterales</taxon>
        <taxon>Paracoccaceae</taxon>
        <taxon>Thalassorhabdomicrobium</taxon>
    </lineage>
</organism>
<reference evidence="2 3" key="1">
    <citation type="submission" date="2018-04" db="EMBL/GenBank/DDBJ databases">
        <title>Pelagivirga bohaiensis gen. nov., sp. nov., a bacterium isolated from the Bohai Sea.</title>
        <authorList>
            <person name="Ji X."/>
        </authorList>
    </citation>
    <scope>NUCLEOTIDE SEQUENCE [LARGE SCALE GENOMIC DNA]</scope>
    <source>
        <strain evidence="2 3">BH-SD16</strain>
    </source>
</reference>
<dbReference type="SMART" id="SM00052">
    <property type="entry name" value="EAL"/>
    <property type="match status" value="1"/>
</dbReference>
<keyword evidence="3" id="KW-1185">Reference proteome</keyword>
<dbReference type="EMBL" id="QCYG01000012">
    <property type="protein sequence ID" value="PVA05321.1"/>
    <property type="molecule type" value="Genomic_DNA"/>
</dbReference>